<comment type="caution">
    <text evidence="5">The sequence shown here is derived from an EMBL/GenBank/DDBJ whole genome shotgun (WGS) entry which is preliminary data.</text>
</comment>
<gene>
    <name evidence="5" type="ORF">EBB_13610</name>
</gene>
<feature type="domain" description="FecR protein" evidence="2">
    <location>
        <begin position="111"/>
        <end position="203"/>
    </location>
</feature>
<dbReference type="InterPro" id="IPR032623">
    <property type="entry name" value="FecR_N"/>
</dbReference>
<dbReference type="Gene3D" id="3.55.50.30">
    <property type="match status" value="1"/>
</dbReference>
<dbReference type="RefSeq" id="WP_192394352.1">
    <property type="nucleotide sequence ID" value="NZ_CAJHIU010000002.1"/>
</dbReference>
<evidence type="ECO:0000313" key="5">
    <source>
        <dbReference type="EMBL" id="MBD9361545.1"/>
    </source>
</evidence>
<keyword evidence="1" id="KW-0812">Transmembrane</keyword>
<sequence length="317" mass="35908">MDSDLNDNIDEQAVAWFIRLRADNVNTEDRTSFEHWLNLAAEHRDAFNEVCAMWGDTDLLKSLSISAKVHGIAPKHSKKRYINTRMPLALAACLVLAVSLSGQMRILFKADYSSAIGERKTVLLEDGSTAMLNTDSAIAVNMKDGKRSVELFKGEVFFDVKPDPSRPFLVHADHSTTRVLGTRFFVNHRKERDEIKVLSGRVEVSDNQIWKDPVVLGEDEMVAVYDTKIGQPKKLDSKLATSWINGFLAYENETLESVIDAINRYHPGMVFFRDDSLRQLKVNGRLSIRDSHDMLKVLQSTMDIKMTYVTDWVVIVG</sequence>
<dbReference type="PANTHER" id="PTHR30273:SF2">
    <property type="entry name" value="PROTEIN FECR"/>
    <property type="match status" value="1"/>
</dbReference>
<accession>A0ABR9DEL7</accession>
<evidence type="ECO:0000256" key="1">
    <source>
        <dbReference type="SAM" id="Phobius"/>
    </source>
</evidence>
<organism evidence="5 6">
    <name type="scientific">Methylomonas fluvii</name>
    <dbReference type="NCBI Taxonomy" id="1854564"/>
    <lineage>
        <taxon>Bacteria</taxon>
        <taxon>Pseudomonadati</taxon>
        <taxon>Pseudomonadota</taxon>
        <taxon>Gammaproteobacteria</taxon>
        <taxon>Methylococcales</taxon>
        <taxon>Methylococcaceae</taxon>
        <taxon>Methylomonas</taxon>
    </lineage>
</organism>
<evidence type="ECO:0000259" key="4">
    <source>
        <dbReference type="Pfam" id="PF16344"/>
    </source>
</evidence>
<dbReference type="Pfam" id="PF16220">
    <property type="entry name" value="DUF4880"/>
    <property type="match status" value="1"/>
</dbReference>
<feature type="transmembrane region" description="Helical" evidence="1">
    <location>
        <begin position="88"/>
        <end position="108"/>
    </location>
</feature>
<dbReference type="PIRSF" id="PIRSF018266">
    <property type="entry name" value="FecR"/>
    <property type="match status" value="1"/>
</dbReference>
<name>A0ABR9DEL7_9GAMM</name>
<dbReference type="PANTHER" id="PTHR30273">
    <property type="entry name" value="PERIPLASMIC SIGNAL SENSOR AND SIGMA FACTOR ACTIVATOR FECR-RELATED"/>
    <property type="match status" value="1"/>
</dbReference>
<dbReference type="Proteomes" id="UP000641152">
    <property type="component" value="Unassembled WGS sequence"/>
</dbReference>
<proteinExistence type="predicted"/>
<feature type="domain" description="FecR N-terminal" evidence="3">
    <location>
        <begin position="11"/>
        <end position="52"/>
    </location>
</feature>
<keyword evidence="6" id="KW-1185">Reference proteome</keyword>
<dbReference type="EMBL" id="JACXST010000002">
    <property type="protein sequence ID" value="MBD9361545.1"/>
    <property type="molecule type" value="Genomic_DNA"/>
</dbReference>
<keyword evidence="1" id="KW-0472">Membrane</keyword>
<dbReference type="Gene3D" id="2.60.120.1440">
    <property type="match status" value="1"/>
</dbReference>
<evidence type="ECO:0000259" key="2">
    <source>
        <dbReference type="Pfam" id="PF04773"/>
    </source>
</evidence>
<evidence type="ECO:0000259" key="3">
    <source>
        <dbReference type="Pfam" id="PF16220"/>
    </source>
</evidence>
<dbReference type="Pfam" id="PF16344">
    <property type="entry name" value="FecR_C"/>
    <property type="match status" value="1"/>
</dbReference>
<evidence type="ECO:0000313" key="6">
    <source>
        <dbReference type="Proteomes" id="UP000641152"/>
    </source>
</evidence>
<reference evidence="5 6" key="1">
    <citation type="submission" date="2020-09" db="EMBL/GenBank/DDBJ databases">
        <title>Methylomonas albis sp. nov. and Methylomonas fluvii sp. nov.: Two cold-adapted methanotrophs from the River Elbe and an amended description of Methylovulum psychrotolerans strain Eb1.</title>
        <authorList>
            <person name="Bussmann I.K."/>
            <person name="Klings K.-W."/>
            <person name="Warnstedt J."/>
            <person name="Hoppert M."/>
            <person name="Saborowski A."/>
            <person name="Horn F."/>
            <person name="Liebner S."/>
        </authorList>
    </citation>
    <scope>NUCLEOTIDE SEQUENCE [LARGE SCALE GENOMIC DNA]</scope>
    <source>
        <strain evidence="5 6">EbB</strain>
    </source>
</reference>
<keyword evidence="1" id="KW-1133">Transmembrane helix</keyword>
<dbReference type="Pfam" id="PF04773">
    <property type="entry name" value="FecR"/>
    <property type="match status" value="1"/>
</dbReference>
<dbReference type="InterPro" id="IPR006860">
    <property type="entry name" value="FecR"/>
</dbReference>
<dbReference type="InterPro" id="IPR032508">
    <property type="entry name" value="FecR_C"/>
</dbReference>
<feature type="domain" description="Protein FecR C-terminal" evidence="4">
    <location>
        <begin position="248"/>
        <end position="310"/>
    </location>
</feature>
<dbReference type="InterPro" id="IPR012373">
    <property type="entry name" value="Ferrdict_sens_TM"/>
</dbReference>
<protein>
    <submittedName>
        <fullName evidence="5">FecR domain-containing protein</fullName>
    </submittedName>
</protein>